<evidence type="ECO:0000256" key="1">
    <source>
        <dbReference type="SAM" id="Phobius"/>
    </source>
</evidence>
<reference evidence="3 5" key="3">
    <citation type="submission" date="2020-09" db="EMBL/GenBank/DDBJ databases">
        <title>Complete, closed and curated genome sequences of Photobacterium damselae subsp. piscicida isolates from Australia indicate localised evolution and additional plasmid-borne pathogenicity mechanisms.</title>
        <authorList>
            <person name="Baseggio L."/>
            <person name="Silayeva O."/>
            <person name="Buller N."/>
            <person name="Landos M."/>
            <person name="Engelstaedter J."/>
            <person name="Barnes A.C."/>
        </authorList>
    </citation>
    <scope>NUCLEOTIDE SEQUENCE [LARGE SCALE GENOMIC DNA]</scope>
    <source>
        <strain evidence="3 5">AS-16-0540-1</strain>
    </source>
</reference>
<reference evidence="2" key="1">
    <citation type="journal article" date="2017" name="Genome Announc.">
        <title>Whole-Genome Sequence of Photobacterium damselae subsp. piscicida Strain 91-197, Isolated from Hybrid Striped Bass (Morone sp.) in the United States.</title>
        <authorList>
            <person name="Teru Y."/>
            <person name="Hikima J."/>
            <person name="Kono T."/>
            <person name="Sakai M."/>
            <person name="Takano T."/>
            <person name="Hawke J.P."/>
            <person name="Takeyama H."/>
            <person name="Aoki T."/>
        </authorList>
    </citation>
    <scope>NUCLEOTIDE SEQUENCE</scope>
    <source>
        <strain evidence="2">91-197</strain>
    </source>
</reference>
<gene>
    <name evidence="3" type="ORF">IC627_17440</name>
    <name evidence="2" type="ORF">PDPUS_2_00287</name>
</gene>
<evidence type="ECO:0008006" key="6">
    <source>
        <dbReference type="Google" id="ProtNLM"/>
    </source>
</evidence>
<dbReference type="AlphaFoldDB" id="A0A1Q9GX00"/>
<evidence type="ECO:0000313" key="2">
    <source>
        <dbReference type="EMBL" id="BAX54873.1"/>
    </source>
</evidence>
<proteinExistence type="predicted"/>
<name>A0A1Q9GX00_PHODP</name>
<dbReference type="EMBL" id="AP018046">
    <property type="protein sequence ID" value="BAX54873.1"/>
    <property type="molecule type" value="Genomic_DNA"/>
</dbReference>
<evidence type="ECO:0000313" key="5">
    <source>
        <dbReference type="Proteomes" id="UP000516656"/>
    </source>
</evidence>
<dbReference type="RefSeq" id="WP_044179519.1">
    <property type="nucleotide sequence ID" value="NZ_AP018046.1"/>
</dbReference>
<keyword evidence="1" id="KW-0472">Membrane</keyword>
<keyword evidence="1" id="KW-1133">Transmembrane helix</keyword>
<dbReference type="EMBL" id="CP061855">
    <property type="protein sequence ID" value="QOD58613.1"/>
    <property type="molecule type" value="Genomic_DNA"/>
</dbReference>
<evidence type="ECO:0000313" key="3">
    <source>
        <dbReference type="EMBL" id="QOD58613.1"/>
    </source>
</evidence>
<dbReference type="Proteomes" id="UP000516656">
    <property type="component" value="Chromosome 2"/>
</dbReference>
<protein>
    <recommendedName>
        <fullName evidence="6">3-phosphoshikimate 1-carboxyvinyltransferase</fullName>
    </recommendedName>
</protein>
<keyword evidence="1" id="KW-0812">Transmembrane</keyword>
<dbReference type="Proteomes" id="UP000218676">
    <property type="component" value="Chromosome 2"/>
</dbReference>
<reference evidence="4" key="2">
    <citation type="submission" date="2017-05" db="EMBL/GenBank/DDBJ databases">
        <title>Whole genome sequence of fish pathogenic bacteria, Photobacterium damselae subsp. piscicida, strain 91-197, isolated from hybrid striped bass (Morone sp.) in USA.</title>
        <authorList>
            <person name="Teru Y."/>
            <person name="Hikima J."/>
            <person name="Kono T."/>
            <person name="Sakai M."/>
            <person name="Takano T."/>
            <person name="Hawke J.P."/>
            <person name="Takeyama H."/>
            <person name="Aoki T."/>
        </authorList>
    </citation>
    <scope>NUCLEOTIDE SEQUENCE [LARGE SCALE GENOMIC DNA]</scope>
    <source>
        <strain evidence="4">91-197</strain>
    </source>
</reference>
<feature type="transmembrane region" description="Helical" evidence="1">
    <location>
        <begin position="82"/>
        <end position="109"/>
    </location>
</feature>
<accession>A0A1Q9GX00</accession>
<evidence type="ECO:0000313" key="4">
    <source>
        <dbReference type="Proteomes" id="UP000218676"/>
    </source>
</evidence>
<organism evidence="3 5">
    <name type="scientific">Photobacterium damsela subsp. piscicida</name>
    <name type="common">Pasteurella piscicida</name>
    <dbReference type="NCBI Taxonomy" id="38294"/>
    <lineage>
        <taxon>Bacteria</taxon>
        <taxon>Pseudomonadati</taxon>
        <taxon>Pseudomonadota</taxon>
        <taxon>Gammaproteobacteria</taxon>
        <taxon>Vibrionales</taxon>
        <taxon>Vibrionaceae</taxon>
        <taxon>Photobacterium</taxon>
    </lineage>
</organism>
<sequence>MATKSKQQKVIEQFYKLLDDNIEESLSYEQRTAVEDAITMLSVASTHKVDIRKSFPFWGKRYYFAFLLGHDLRKSSRNESSLWALFISVLIVIGGITTVSLAILSLYLIKSALGIDVFHNFSFGVWDWFKSLFLGS</sequence>